<protein>
    <submittedName>
        <fullName evidence="5">Uncharacterized protein</fullName>
    </submittedName>
</protein>
<dbReference type="OrthoDB" id="2913095at2759"/>
<accession>A0A395NEJ7</accession>
<dbReference type="Pfam" id="PF24883">
    <property type="entry name" value="NPHP3_N"/>
    <property type="match status" value="1"/>
</dbReference>
<dbReference type="PANTHER" id="PTHR10039">
    <property type="entry name" value="AMELOGENIN"/>
    <property type="match status" value="1"/>
</dbReference>
<dbReference type="PANTHER" id="PTHR10039:SF17">
    <property type="entry name" value="FUNGAL STAND N-TERMINAL GOODBYE DOMAIN-CONTAINING PROTEIN-RELATED"/>
    <property type="match status" value="1"/>
</dbReference>
<dbReference type="Gene3D" id="3.40.50.300">
    <property type="entry name" value="P-loop containing nucleotide triphosphate hydrolases"/>
    <property type="match status" value="1"/>
</dbReference>
<dbReference type="Proteomes" id="UP000266272">
    <property type="component" value="Unassembled WGS sequence"/>
</dbReference>
<evidence type="ECO:0000259" key="4">
    <source>
        <dbReference type="Pfam" id="PF24883"/>
    </source>
</evidence>
<dbReference type="SUPFAM" id="SSF48452">
    <property type="entry name" value="TPR-like"/>
    <property type="match status" value="1"/>
</dbReference>
<feature type="region of interest" description="Disordered" evidence="2">
    <location>
        <begin position="1402"/>
        <end position="1424"/>
    </location>
</feature>
<dbReference type="Pfam" id="PF17109">
    <property type="entry name" value="Goodbye"/>
    <property type="match status" value="1"/>
</dbReference>
<evidence type="ECO:0000256" key="1">
    <source>
        <dbReference type="ARBA" id="ARBA00022737"/>
    </source>
</evidence>
<evidence type="ECO:0000313" key="5">
    <source>
        <dbReference type="EMBL" id="RFU74301.1"/>
    </source>
</evidence>
<dbReference type="InterPro" id="IPR027417">
    <property type="entry name" value="P-loop_NTPase"/>
</dbReference>
<keyword evidence="1" id="KW-0677">Repeat</keyword>
<dbReference type="InterPro" id="IPR031350">
    <property type="entry name" value="Goodbye_dom"/>
</dbReference>
<comment type="caution">
    <text evidence="5">The sequence shown here is derived from an EMBL/GenBank/DDBJ whole genome shotgun (WGS) entry which is preliminary data.</text>
</comment>
<reference evidence="5 6" key="1">
    <citation type="journal article" date="2018" name="PLoS Pathog.">
        <title>Evolution of structural diversity of trichothecenes, a family of toxins produced by plant pathogenic and entomopathogenic fungi.</title>
        <authorList>
            <person name="Proctor R.H."/>
            <person name="McCormick S.P."/>
            <person name="Kim H.S."/>
            <person name="Cardoza R.E."/>
            <person name="Stanley A.M."/>
            <person name="Lindo L."/>
            <person name="Kelly A."/>
            <person name="Brown D.W."/>
            <person name="Lee T."/>
            <person name="Vaughan M.M."/>
            <person name="Alexander N.J."/>
            <person name="Busman M."/>
            <person name="Gutierrez S."/>
        </authorList>
    </citation>
    <scope>NUCLEOTIDE SEQUENCE [LARGE SCALE GENOMIC DNA]</scope>
    <source>
        <strain evidence="5 6">IBT 40837</strain>
    </source>
</reference>
<keyword evidence="6" id="KW-1185">Reference proteome</keyword>
<dbReference type="InterPro" id="IPR011990">
    <property type="entry name" value="TPR-like_helical_dom_sf"/>
</dbReference>
<sequence>MRGQQTLDTPAKKPPETQVSMKEIWDAAAKDFERICGQSLQRGDVRSFDDVQKKIKSTNQLSFGANDEQDDKWEKAKSVGLQSLKYLKMLVGAASQAASFIPVPEAAANITGSALCFVFDIPEAIKGYNDAINQVFGEVSSALSQFHIYKSIDSVDPLLIQQIHLVLVSFVKVCAYVVKYRQGRKRDRFLQQVKSIFDDDSGLADQMAEFRQALQQQRDVEGTVTLAVVVETQKDVALLLEQFIVFGKTAEETHQAVQETQKGVQGLKDDADRIKTLIKIRDTLGVPSTVRLETNTTQTCTDIAGRCLDGMGSWIWTHEAYTAWTAPKEKDKDTPRLLLVSGPPSSGKTFISALITKRLEEQKGRTYVAHYFFPTSTKKSDNEKDSIQSALKYMAFQIARVDVTVQKALGKACEEGPGAFRRSASHDNLESLWERLKIGASGSSAVYYFVFDGLENLPDQQAKMLLDFISSAQLARESTERVQILVSGTDDQFANWTAARSALRIQMEKNNKPDMRIIIDKTLNQRGMLQHAKPNSDQQRARDKILDKLPQNVEGSYSRLQFGLDDVIRLLSTRSAIRELDRMLDQSMSSHEAAIKNLQRSLTADEISELNELLKWVLFSNEAMTLDQLEAALFLYSDTESLASLQYIIKNKYSAVLKIDNGYVYGQDGVKDYLRKEIDSSSRSPHAKDRSTISMTITINNVDQELCGHFLWDLAHKAIRDKFNFNIDGDASNALHSSNWGTIAVDEFEANHTIVKRAFEYLNKPHREQTEKIGAYLVCWLPYHLNRLRELEDEDQGALLPSEQSEIGQNLYKLFKSGEIFTRHIVSFDKTWWVVGELEDLQKWFMDSAIMRRVDKKWRDEVQLAASPTRGYLKEFVKVLIGGFLRDRSWMVYSAWNWLEEFMKADDKKLEAQPTPNNSDAYIAREIDWNHVGTWCQGILELPDSELNSLWYERLAEASFSQSKHDVTLSLYQRAIKEKNPSWMCHRGLGIAHYKLGQTQEALEQLELALDGAEREDAAPKPEADDLARLYLLLGQYAYESGDMRKAEKYYSFPCNSDNPELARRGRLGRLKARLGFPDVEETRQLLKSALSQENGKEEMASVLKMVARDSEHDTLISRMFAVTKGDPDLLKHIVGIMQTATMMPASDEDRTTETPEEDRFLEDESCGVLLYDQGFAAYRYGVSPDDAESINEALRLWRESRDKLANLGGSNALLIRQRATSALASHYFQTIMDKLHEDHYDALIKLTKLANSDPDFNIYRGDSVGFLGTVLALNDKKESSKAVLVKRIRQALQILSDDIAENDKVGFAAIQKTLEHYQDFKNAAAALSLLGQPDLVTDALYFEAEDITEVDDEDKQRVLGMIAELAKQTVHAAKVQFPNTTQQAQRIEAAKAHVDSLVAAASETKTKPETNGGLNGDGKDEKPSVPEVVAAHAHRLLQARLSALQKTHTPTLDDQAVSWRWFCNGRTPDGKECENRANFETEFYHCIYCSDVDFCSDCFARLRDPVAGVGITECSPKHKWLETPRQGDEMYVNPRTGRVRLPIDVRALDGDDKVLRAYYAEDGSGEEMTIEAWKEGLAREWGISLDEIRDEISRQATPENGDENEKDKS</sequence>
<dbReference type="Gene3D" id="1.25.40.10">
    <property type="entry name" value="Tetratricopeptide repeat domain"/>
    <property type="match status" value="1"/>
</dbReference>
<feature type="domain" description="Fungal STAND N-terminal Goodbye" evidence="3">
    <location>
        <begin position="25"/>
        <end position="149"/>
    </location>
</feature>
<dbReference type="STRING" id="490622.A0A395NEJ7"/>
<evidence type="ECO:0000259" key="3">
    <source>
        <dbReference type="Pfam" id="PF17109"/>
    </source>
</evidence>
<feature type="domain" description="Nephrocystin 3-like N-terminal" evidence="4">
    <location>
        <begin position="310"/>
        <end position="487"/>
    </location>
</feature>
<feature type="region of interest" description="Disordered" evidence="2">
    <location>
        <begin position="1591"/>
        <end position="1610"/>
    </location>
</feature>
<proteinExistence type="predicted"/>
<organism evidence="5 6">
    <name type="scientific">Trichoderma arundinaceum</name>
    <dbReference type="NCBI Taxonomy" id="490622"/>
    <lineage>
        <taxon>Eukaryota</taxon>
        <taxon>Fungi</taxon>
        <taxon>Dikarya</taxon>
        <taxon>Ascomycota</taxon>
        <taxon>Pezizomycotina</taxon>
        <taxon>Sordariomycetes</taxon>
        <taxon>Hypocreomycetidae</taxon>
        <taxon>Hypocreales</taxon>
        <taxon>Hypocreaceae</taxon>
        <taxon>Trichoderma</taxon>
    </lineage>
</organism>
<dbReference type="SUPFAM" id="SSF52540">
    <property type="entry name" value="P-loop containing nucleoside triphosphate hydrolases"/>
    <property type="match status" value="1"/>
</dbReference>
<name>A0A395NEJ7_TRIAR</name>
<gene>
    <name evidence="5" type="ORF">TARUN_7928</name>
</gene>
<dbReference type="InterPro" id="IPR056884">
    <property type="entry name" value="NPHP3-like_N"/>
</dbReference>
<dbReference type="EMBL" id="PXOA01000550">
    <property type="protein sequence ID" value="RFU74301.1"/>
    <property type="molecule type" value="Genomic_DNA"/>
</dbReference>
<evidence type="ECO:0000256" key="2">
    <source>
        <dbReference type="SAM" id="MobiDB-lite"/>
    </source>
</evidence>
<evidence type="ECO:0000313" key="6">
    <source>
        <dbReference type="Proteomes" id="UP000266272"/>
    </source>
</evidence>